<proteinExistence type="predicted"/>
<evidence type="ECO:0000313" key="1">
    <source>
        <dbReference type="EMBL" id="GJT73997.1"/>
    </source>
</evidence>
<reference evidence="1" key="2">
    <citation type="submission" date="2022-01" db="EMBL/GenBank/DDBJ databases">
        <authorList>
            <person name="Yamashiro T."/>
            <person name="Shiraishi A."/>
            <person name="Satake H."/>
            <person name="Nakayama K."/>
        </authorList>
    </citation>
    <scope>NUCLEOTIDE SEQUENCE</scope>
</reference>
<comment type="caution">
    <text evidence="1">The sequence shown here is derived from an EMBL/GenBank/DDBJ whole genome shotgun (WGS) entry which is preliminary data.</text>
</comment>
<name>A0ABQ5GE81_9ASTR</name>
<gene>
    <name evidence="1" type="ORF">Tco_1033283</name>
</gene>
<evidence type="ECO:0000313" key="2">
    <source>
        <dbReference type="Proteomes" id="UP001151760"/>
    </source>
</evidence>
<protein>
    <submittedName>
        <fullName evidence="1">Uncharacterized protein</fullName>
    </submittedName>
</protein>
<organism evidence="1 2">
    <name type="scientific">Tanacetum coccineum</name>
    <dbReference type="NCBI Taxonomy" id="301880"/>
    <lineage>
        <taxon>Eukaryota</taxon>
        <taxon>Viridiplantae</taxon>
        <taxon>Streptophyta</taxon>
        <taxon>Embryophyta</taxon>
        <taxon>Tracheophyta</taxon>
        <taxon>Spermatophyta</taxon>
        <taxon>Magnoliopsida</taxon>
        <taxon>eudicotyledons</taxon>
        <taxon>Gunneridae</taxon>
        <taxon>Pentapetalae</taxon>
        <taxon>asterids</taxon>
        <taxon>campanulids</taxon>
        <taxon>Asterales</taxon>
        <taxon>Asteraceae</taxon>
        <taxon>Asteroideae</taxon>
        <taxon>Anthemideae</taxon>
        <taxon>Anthemidinae</taxon>
        <taxon>Tanacetum</taxon>
    </lineage>
</organism>
<sequence>MVLKGIAKVDIGSCDMGLYGKVMVLFDGAEVEVRGMMNSNLAGKSGFICFGVNRARFPRTLSYWFTHTALSALRRSVKELQERCTIKAFKLSNQEKYEHVGPKVTSTQDGKDYKMAKRDYAWLMISRSSRSHSCQVKDTSQSLKSKITTSIDKLMIEVKDYKLKTKVKA</sequence>
<dbReference type="Proteomes" id="UP001151760">
    <property type="component" value="Unassembled WGS sequence"/>
</dbReference>
<accession>A0ABQ5GE81</accession>
<dbReference type="EMBL" id="BQNB010018402">
    <property type="protein sequence ID" value="GJT73997.1"/>
    <property type="molecule type" value="Genomic_DNA"/>
</dbReference>
<keyword evidence="2" id="KW-1185">Reference proteome</keyword>
<reference evidence="1" key="1">
    <citation type="journal article" date="2022" name="Int. J. Mol. Sci.">
        <title>Draft Genome of Tanacetum Coccineum: Genomic Comparison of Closely Related Tanacetum-Family Plants.</title>
        <authorList>
            <person name="Yamashiro T."/>
            <person name="Shiraishi A."/>
            <person name="Nakayama K."/>
            <person name="Satake H."/>
        </authorList>
    </citation>
    <scope>NUCLEOTIDE SEQUENCE</scope>
</reference>